<dbReference type="GO" id="GO:0005771">
    <property type="term" value="C:multivesicular body"/>
    <property type="evidence" value="ECO:0007669"/>
    <property type="project" value="TreeGrafter"/>
</dbReference>
<dbReference type="Gene3D" id="1.10.287.1060">
    <property type="entry name" value="ESAT-6-like"/>
    <property type="match status" value="1"/>
</dbReference>
<feature type="region of interest" description="Disordered" evidence="1">
    <location>
        <begin position="433"/>
        <end position="465"/>
    </location>
</feature>
<evidence type="ECO:0000313" key="2">
    <source>
        <dbReference type="EMBL" id="CAE4621506.1"/>
    </source>
</evidence>
<feature type="region of interest" description="Disordered" evidence="1">
    <location>
        <begin position="127"/>
        <end position="171"/>
    </location>
</feature>
<accession>A0A7S4VNG0</accession>
<dbReference type="EMBL" id="HBNS01028505">
    <property type="protein sequence ID" value="CAE4621506.1"/>
    <property type="molecule type" value="Transcribed_RNA"/>
</dbReference>
<proteinExistence type="predicted"/>
<dbReference type="Gene3D" id="1.20.58.80">
    <property type="entry name" value="Phosphotransferase system, lactose/cellobiose-type IIA subunit"/>
    <property type="match status" value="1"/>
</dbReference>
<evidence type="ECO:0000256" key="1">
    <source>
        <dbReference type="SAM" id="MobiDB-lite"/>
    </source>
</evidence>
<evidence type="ECO:0008006" key="3">
    <source>
        <dbReference type="Google" id="ProtNLM"/>
    </source>
</evidence>
<feature type="region of interest" description="Disordered" evidence="1">
    <location>
        <begin position="1"/>
        <end position="20"/>
    </location>
</feature>
<feature type="compositionally biased region" description="Low complexity" evidence="1">
    <location>
        <begin position="439"/>
        <end position="465"/>
    </location>
</feature>
<gene>
    <name evidence="2" type="ORF">DBRI00130_LOCUS22392</name>
</gene>
<feature type="region of interest" description="Disordered" evidence="1">
    <location>
        <begin position="260"/>
        <end position="289"/>
    </location>
</feature>
<feature type="compositionally biased region" description="Low complexity" evidence="1">
    <location>
        <begin position="216"/>
        <end position="225"/>
    </location>
</feature>
<organism evidence="2">
    <name type="scientific">Ditylum brightwellii</name>
    <dbReference type="NCBI Taxonomy" id="49249"/>
    <lineage>
        <taxon>Eukaryota</taxon>
        <taxon>Sar</taxon>
        <taxon>Stramenopiles</taxon>
        <taxon>Ochrophyta</taxon>
        <taxon>Bacillariophyta</taxon>
        <taxon>Mediophyceae</taxon>
        <taxon>Lithodesmiophycidae</taxon>
        <taxon>Lithodesmiales</taxon>
        <taxon>Lithodesmiaceae</taxon>
        <taxon>Ditylum</taxon>
    </lineage>
</organism>
<feature type="region of interest" description="Disordered" evidence="1">
    <location>
        <begin position="485"/>
        <end position="509"/>
    </location>
</feature>
<dbReference type="GO" id="GO:0006900">
    <property type="term" value="P:vesicle budding from membrane"/>
    <property type="evidence" value="ECO:0007669"/>
    <property type="project" value="TreeGrafter"/>
</dbReference>
<feature type="region of interest" description="Disordered" evidence="1">
    <location>
        <begin position="202"/>
        <end position="225"/>
    </location>
</feature>
<dbReference type="GO" id="GO:0032511">
    <property type="term" value="P:late endosome to vacuole transport via multivesicular body sorting pathway"/>
    <property type="evidence" value="ECO:0007669"/>
    <property type="project" value="TreeGrafter"/>
</dbReference>
<dbReference type="InterPro" id="IPR005024">
    <property type="entry name" value="Snf7_fam"/>
</dbReference>
<dbReference type="AlphaFoldDB" id="A0A7S4VNG0"/>
<reference evidence="2" key="1">
    <citation type="submission" date="2021-01" db="EMBL/GenBank/DDBJ databases">
        <authorList>
            <person name="Corre E."/>
            <person name="Pelletier E."/>
            <person name="Niang G."/>
            <person name="Scheremetjew M."/>
            <person name="Finn R."/>
            <person name="Kale V."/>
            <person name="Holt S."/>
            <person name="Cochrane G."/>
            <person name="Meng A."/>
            <person name="Brown T."/>
            <person name="Cohen L."/>
        </authorList>
    </citation>
    <scope>NUCLEOTIDE SEQUENCE</scope>
    <source>
        <strain evidence="2">GSO104</strain>
    </source>
</reference>
<feature type="compositionally biased region" description="Basic residues" evidence="1">
    <location>
        <begin position="493"/>
        <end position="509"/>
    </location>
</feature>
<protein>
    <recommendedName>
        <fullName evidence="3">USP8 dimerisation domain-containing protein</fullName>
    </recommendedName>
</protein>
<sequence length="509" mass="58337">MSRSRKQDSSPSYNRRQTLRDADAGNLVTVTSASSYPLEKHFQIIERLLRRFQQALEERRMDETYVYGIRFATFCLEQLPNHPQYNQKRFQKAKIRNARQVDRVLKTMEIITQRMDAEELVKQKKEEQLKKEQIQSEENERKERLAKEEEENQQRRLELERQKSKKMQQEQIKHSAYAKLQTMKEEQKKVEQSAYAKLQTMQEKQIKPHPNPSQMTTKKVPPTTNVVESVTPLKKKEDHTLHISNKPLSMRKVDEQLKPDTTIVLDSSKPKTEESKPSTPKKRQPMTKEEKTIATLEDTIEKQEARLVSIEEVSIPNLLEEAMSHLDKKSKNYNRKAALNCLARKKKLEGIQDTIKNAIFNMETQIFMLENAMGDRQVKDALESAAQAMEGIQSAVGGMDATTLQAELEGLSGQPVVEAATMIDVDMEFDEHELEQELEQWTSPSSSLPENNKSSSSNVGISVESNDADDEISILSLPKVSAQKRTISSSSVSKKKKSSPRRLIRAVLG</sequence>
<name>A0A7S4VNG0_9STRA</name>
<dbReference type="PANTHER" id="PTHR22761">
    <property type="entry name" value="CHARGED MULTIVESICULAR BODY PROTEIN"/>
    <property type="match status" value="1"/>
</dbReference>
<dbReference type="Pfam" id="PF03357">
    <property type="entry name" value="Snf7"/>
    <property type="match status" value="1"/>
</dbReference>